<evidence type="ECO:0000256" key="1">
    <source>
        <dbReference type="ARBA" id="ARBA00004496"/>
    </source>
</evidence>
<dbReference type="InterPro" id="IPR014729">
    <property type="entry name" value="Rossmann-like_a/b/a_fold"/>
</dbReference>
<dbReference type="CDD" id="cd07956">
    <property type="entry name" value="Anticodon_Ia_Arg"/>
    <property type="match status" value="1"/>
</dbReference>
<dbReference type="InterPro" id="IPR001278">
    <property type="entry name" value="Arg-tRNA-ligase"/>
</dbReference>
<keyword evidence="5 11" id="KW-0436">Ligase</keyword>
<dbReference type="GO" id="GO:0006420">
    <property type="term" value="P:arginyl-tRNA aminoacylation"/>
    <property type="evidence" value="ECO:0007669"/>
    <property type="project" value="UniProtKB-UniRule"/>
</dbReference>
<dbReference type="Pfam" id="PF05746">
    <property type="entry name" value="DALR_1"/>
    <property type="match status" value="1"/>
</dbReference>
<dbReference type="AlphaFoldDB" id="A0A1F2UN62"/>
<dbReference type="FunFam" id="1.10.730.10:FF:000008">
    <property type="entry name" value="Arginine--tRNA ligase"/>
    <property type="match status" value="1"/>
</dbReference>
<feature type="short sequence motif" description="'HIGH' region" evidence="11">
    <location>
        <begin position="129"/>
        <end position="139"/>
    </location>
</feature>
<evidence type="ECO:0000259" key="14">
    <source>
        <dbReference type="SMART" id="SM01016"/>
    </source>
</evidence>
<dbReference type="PRINTS" id="PR01038">
    <property type="entry name" value="TRNASYNTHARG"/>
</dbReference>
<dbReference type="Gene3D" id="3.30.1360.70">
    <property type="entry name" value="Arginyl tRNA synthetase N-terminal domain"/>
    <property type="match status" value="1"/>
</dbReference>
<evidence type="ECO:0000256" key="7">
    <source>
        <dbReference type="ARBA" id="ARBA00022840"/>
    </source>
</evidence>
<sequence>MINERLDELIRKALLQAQREERLPAVEIPQIVLERPREKAHGDWATNIAMVLAGQAKMLPRAVAQVISDALGDDKYIDKVEIAGPGFINFYLSNEWLYEVLHEIEGKGEEFGHSTAGQGERVQVEFVSANPVGPMHIGHGRWAAVGDTLANVLTARGYDVEREFYINDFGNQMNIFGKSVATRYVQLLGRDIPFPEEGYQGEYIRDIAREISAAEGDAYMDVAESERESLFLERSYKQVLEHLKETLEKMGVVFDSWFSERELHATSAVDKAIAGLRESGYVYEEDGAVWFKATAFGEEKDRVLIRANGEPTYFAADIAYHKNKLERGFDRLINIWGADHHGYIGRMKAAVQALGYPADKLEIIIGQLVNLLRHGEPVRMSKRTGEMVTLDELLEEVGRDAVRFFFLMRSTDSPLDFDIELAKEQSNENPVYYVQYAHARISSIVRFAEAEDIDLSGDIDYRRLETEPELDLIRKLAEWPEVLERAARQRALHPLTAYAQELAAAFHFFYTKCRVVTEDKELSTARMALCDATRTVLRGVLTVLGVAAPERM</sequence>
<evidence type="ECO:0000256" key="4">
    <source>
        <dbReference type="ARBA" id="ARBA00022490"/>
    </source>
</evidence>
<dbReference type="Gene3D" id="1.10.730.10">
    <property type="entry name" value="Isoleucyl-tRNA Synthetase, Domain 1"/>
    <property type="match status" value="1"/>
</dbReference>
<dbReference type="SUPFAM" id="SSF55190">
    <property type="entry name" value="Arginyl-tRNA synthetase (ArgRS), N-terminal 'additional' domain"/>
    <property type="match status" value="1"/>
</dbReference>
<dbReference type="InterPro" id="IPR008909">
    <property type="entry name" value="DALR_anticod-bd"/>
</dbReference>
<dbReference type="PANTHER" id="PTHR11956:SF5">
    <property type="entry name" value="ARGININE--TRNA LIGASE, CYTOPLASMIC"/>
    <property type="match status" value="1"/>
</dbReference>
<dbReference type="SMART" id="SM00836">
    <property type="entry name" value="DALR_1"/>
    <property type="match status" value="1"/>
</dbReference>
<evidence type="ECO:0000256" key="2">
    <source>
        <dbReference type="ARBA" id="ARBA00005594"/>
    </source>
</evidence>
<dbReference type="Proteomes" id="UP000178086">
    <property type="component" value="Unassembled WGS sequence"/>
</dbReference>
<reference evidence="15 16" key="1">
    <citation type="journal article" date="2016" name="Nat. Commun.">
        <title>Thousands of microbial genomes shed light on interconnected biogeochemical processes in an aquifer system.</title>
        <authorList>
            <person name="Anantharaman K."/>
            <person name="Brown C.T."/>
            <person name="Hug L.A."/>
            <person name="Sharon I."/>
            <person name="Castelle C.J."/>
            <person name="Probst A.J."/>
            <person name="Thomas B.C."/>
            <person name="Singh A."/>
            <person name="Wilkins M.J."/>
            <person name="Karaoz U."/>
            <person name="Brodie E.L."/>
            <person name="Williams K.H."/>
            <person name="Hubbard S.S."/>
            <person name="Banfield J.F."/>
        </authorList>
    </citation>
    <scope>NUCLEOTIDE SEQUENCE [LARGE SCALE GENOMIC DNA]</scope>
</reference>
<feature type="domain" description="DALR anticodon binding" evidence="13">
    <location>
        <begin position="434"/>
        <end position="552"/>
    </location>
</feature>
<evidence type="ECO:0000256" key="3">
    <source>
        <dbReference type="ARBA" id="ARBA00011245"/>
    </source>
</evidence>
<evidence type="ECO:0000259" key="13">
    <source>
        <dbReference type="SMART" id="SM00836"/>
    </source>
</evidence>
<dbReference type="SUPFAM" id="SSF47323">
    <property type="entry name" value="Anticodon-binding domain of a subclass of class I aminoacyl-tRNA synthetases"/>
    <property type="match status" value="1"/>
</dbReference>
<dbReference type="NCBIfam" id="TIGR00456">
    <property type="entry name" value="argS"/>
    <property type="match status" value="1"/>
</dbReference>
<evidence type="ECO:0000256" key="10">
    <source>
        <dbReference type="ARBA" id="ARBA00049339"/>
    </source>
</evidence>
<evidence type="ECO:0000256" key="12">
    <source>
        <dbReference type="RuleBase" id="RU363038"/>
    </source>
</evidence>
<dbReference type="SMART" id="SM01016">
    <property type="entry name" value="Arg_tRNA_synt_N"/>
    <property type="match status" value="1"/>
</dbReference>
<dbReference type="GO" id="GO:0004814">
    <property type="term" value="F:arginine-tRNA ligase activity"/>
    <property type="evidence" value="ECO:0007669"/>
    <property type="project" value="UniProtKB-UniRule"/>
</dbReference>
<dbReference type="Pfam" id="PF00750">
    <property type="entry name" value="tRNA-synt_1d"/>
    <property type="match status" value="1"/>
</dbReference>
<evidence type="ECO:0000256" key="5">
    <source>
        <dbReference type="ARBA" id="ARBA00022598"/>
    </source>
</evidence>
<dbReference type="EMBL" id="MELI01000106">
    <property type="protein sequence ID" value="OFW32003.1"/>
    <property type="molecule type" value="Genomic_DNA"/>
</dbReference>
<dbReference type="InterPro" id="IPR036695">
    <property type="entry name" value="Arg-tRNA-synth_N_sf"/>
</dbReference>
<dbReference type="FunFam" id="3.30.1360.70:FF:000003">
    <property type="entry name" value="Arginine--tRNA ligase"/>
    <property type="match status" value="1"/>
</dbReference>
<dbReference type="InterPro" id="IPR035684">
    <property type="entry name" value="ArgRS_core"/>
</dbReference>
<keyword evidence="7 11" id="KW-0067">ATP-binding</keyword>
<organism evidence="15 16">
    <name type="scientific">Candidatus Aquicultor primus</name>
    <dbReference type="NCBI Taxonomy" id="1797195"/>
    <lineage>
        <taxon>Bacteria</taxon>
        <taxon>Bacillati</taxon>
        <taxon>Actinomycetota</taxon>
        <taxon>Candidatus Aquicultoria</taxon>
        <taxon>Candidatus Aquicultorales</taxon>
        <taxon>Candidatus Aquicultoraceae</taxon>
        <taxon>Candidatus Aquicultor</taxon>
    </lineage>
</organism>
<name>A0A1F2UN62_9ACTN</name>
<evidence type="ECO:0000256" key="9">
    <source>
        <dbReference type="ARBA" id="ARBA00023146"/>
    </source>
</evidence>
<keyword evidence="6 11" id="KW-0547">Nucleotide-binding</keyword>
<comment type="caution">
    <text evidence="15">The sequence shown here is derived from an EMBL/GenBank/DDBJ whole genome shotgun (WGS) entry which is preliminary data.</text>
</comment>
<comment type="catalytic activity">
    <reaction evidence="10 11">
        <text>tRNA(Arg) + L-arginine + ATP = L-arginyl-tRNA(Arg) + AMP + diphosphate</text>
        <dbReference type="Rhea" id="RHEA:20301"/>
        <dbReference type="Rhea" id="RHEA-COMP:9658"/>
        <dbReference type="Rhea" id="RHEA-COMP:9673"/>
        <dbReference type="ChEBI" id="CHEBI:30616"/>
        <dbReference type="ChEBI" id="CHEBI:32682"/>
        <dbReference type="ChEBI" id="CHEBI:33019"/>
        <dbReference type="ChEBI" id="CHEBI:78442"/>
        <dbReference type="ChEBI" id="CHEBI:78513"/>
        <dbReference type="ChEBI" id="CHEBI:456215"/>
        <dbReference type="EC" id="6.1.1.19"/>
    </reaction>
</comment>
<comment type="subcellular location">
    <subcellularLocation>
        <location evidence="1 11">Cytoplasm</location>
    </subcellularLocation>
</comment>
<proteinExistence type="inferred from homology"/>
<dbReference type="Gene3D" id="3.40.50.620">
    <property type="entry name" value="HUPs"/>
    <property type="match status" value="1"/>
</dbReference>
<evidence type="ECO:0000313" key="16">
    <source>
        <dbReference type="Proteomes" id="UP000178086"/>
    </source>
</evidence>
<dbReference type="FunFam" id="3.40.50.620:FF:000062">
    <property type="entry name" value="Arginine--tRNA ligase"/>
    <property type="match status" value="1"/>
</dbReference>
<dbReference type="HAMAP" id="MF_00123">
    <property type="entry name" value="Arg_tRNA_synth"/>
    <property type="match status" value="1"/>
</dbReference>
<accession>A0A1F2UN62</accession>
<dbReference type="EC" id="6.1.1.19" evidence="11"/>
<evidence type="ECO:0000256" key="6">
    <source>
        <dbReference type="ARBA" id="ARBA00022741"/>
    </source>
</evidence>
<dbReference type="GO" id="GO:0005524">
    <property type="term" value="F:ATP binding"/>
    <property type="evidence" value="ECO:0007669"/>
    <property type="project" value="UniProtKB-UniRule"/>
</dbReference>
<dbReference type="InterPro" id="IPR009080">
    <property type="entry name" value="tRNAsynth_Ia_anticodon-bd"/>
</dbReference>
<dbReference type="SUPFAM" id="SSF52374">
    <property type="entry name" value="Nucleotidylyl transferase"/>
    <property type="match status" value="1"/>
</dbReference>
<keyword evidence="9 11" id="KW-0030">Aminoacyl-tRNA synthetase</keyword>
<keyword evidence="4 11" id="KW-0963">Cytoplasm</keyword>
<protein>
    <recommendedName>
        <fullName evidence="11">Arginine--tRNA ligase</fullName>
        <ecNumber evidence="11">6.1.1.19</ecNumber>
    </recommendedName>
    <alternativeName>
        <fullName evidence="11">Arginyl-tRNA synthetase</fullName>
        <shortName evidence="11">ArgRS</shortName>
    </alternativeName>
</protein>
<evidence type="ECO:0000313" key="15">
    <source>
        <dbReference type="EMBL" id="OFW32003.1"/>
    </source>
</evidence>
<dbReference type="GO" id="GO:0005737">
    <property type="term" value="C:cytoplasm"/>
    <property type="evidence" value="ECO:0007669"/>
    <property type="project" value="UniProtKB-SubCell"/>
</dbReference>
<dbReference type="PANTHER" id="PTHR11956">
    <property type="entry name" value="ARGINYL-TRNA SYNTHETASE"/>
    <property type="match status" value="1"/>
</dbReference>
<evidence type="ECO:0000256" key="11">
    <source>
        <dbReference type="HAMAP-Rule" id="MF_00123"/>
    </source>
</evidence>
<dbReference type="CDD" id="cd00671">
    <property type="entry name" value="ArgRS_core"/>
    <property type="match status" value="1"/>
</dbReference>
<dbReference type="Pfam" id="PF03485">
    <property type="entry name" value="Arg_tRNA_synt_N"/>
    <property type="match status" value="1"/>
</dbReference>
<gene>
    <name evidence="11" type="primary">argS</name>
    <name evidence="15" type="ORF">A2074_08345</name>
</gene>
<evidence type="ECO:0000256" key="8">
    <source>
        <dbReference type="ARBA" id="ARBA00022917"/>
    </source>
</evidence>
<feature type="domain" description="Arginyl tRNA synthetase N-terminal" evidence="14">
    <location>
        <begin position="4"/>
        <end position="92"/>
    </location>
</feature>
<comment type="similarity">
    <text evidence="2 11 12">Belongs to the class-I aminoacyl-tRNA synthetase family.</text>
</comment>
<dbReference type="InterPro" id="IPR005148">
    <property type="entry name" value="Arg-tRNA-synth_N"/>
</dbReference>
<keyword evidence="8 11" id="KW-0648">Protein biosynthesis</keyword>
<comment type="subunit">
    <text evidence="3 11">Monomer.</text>
</comment>